<dbReference type="OrthoDB" id="2443859at2"/>
<keyword evidence="4 6" id="KW-0807">Transducer</keyword>
<evidence type="ECO:0000256" key="1">
    <source>
        <dbReference type="ARBA" id="ARBA00004236"/>
    </source>
</evidence>
<keyword evidence="3 8" id="KW-0472">Membrane</keyword>
<dbReference type="RefSeq" id="WP_109350903.1">
    <property type="nucleotide sequence ID" value="NZ_BJUE01000095.1"/>
</dbReference>
<feature type="transmembrane region" description="Helical" evidence="8">
    <location>
        <begin position="51"/>
        <end position="70"/>
    </location>
</feature>
<keyword evidence="14" id="KW-1185">Reference proteome</keyword>
<dbReference type="PANTHER" id="PTHR32089:SF112">
    <property type="entry name" value="LYSOZYME-LIKE PROTEIN-RELATED"/>
    <property type="match status" value="1"/>
</dbReference>
<keyword evidence="8" id="KW-1133">Transmembrane helix</keyword>
<sequence>MVQTVEKTTSAPLKPKKSRLKQPRPPKNKDNKKKEPKNPNQKFIHLIRGRVILVFSFLVIILAAMLVVSYNNMERLQVELKNFTGESLQNQLDVNNLTGEIATLSNIEQSYLITGSQVYLGQYEDQKEQIDSSIKKLHNAFPKKGEEYDRINSIEQFYANYLTYSKRVIEARQENGLESAQRIVLVGTGTKAMSYVDLHIDMMNKTLAKKNEKEIQSLENRTKVSMIIFLTLTLMSILLVLISGTALFRTIKKNTAKINHSILDIASAGGDLTKRVKVKNKDEFGEIATSTNTLIESIAQLIRKVSALTENVSASSQQLNASAQENAITIQQIATSTNEIAESSEQTIRSMEMSSQKMSELEENTTQLNLEAQLLRSGSAKMQEAAKAGHQSVQQSAQSMMMIEETIANTNQTVSGLGESSKEITSIIGTITNIAEQTNLLALNAAIEAARAGEHGKGFAVVADEVRKLAEQSQIAAREVATIVHTIQEEISTIVEQNEAGVKSVIQGVEITNSAISTFDEIAKQTATTIDTIEKMVERIAHAEQTSQEVTNSFIEVNSMAEHTAHQADQSAAAAEEGSASIQEIYASSEELSRQADSLRDLVQQFKI</sequence>
<comment type="caution">
    <text evidence="11">The sequence shown here is derived from an EMBL/GenBank/DDBJ whole genome shotgun (WGS) entry which is preliminary data.</text>
</comment>
<evidence type="ECO:0000256" key="5">
    <source>
        <dbReference type="ARBA" id="ARBA00029447"/>
    </source>
</evidence>
<comment type="subcellular location">
    <subcellularLocation>
        <location evidence="1">Cell membrane</location>
    </subcellularLocation>
</comment>
<dbReference type="SUPFAM" id="SSF58104">
    <property type="entry name" value="Methyl-accepting chemotaxis protein (MCP) signaling domain"/>
    <property type="match status" value="1"/>
</dbReference>
<evidence type="ECO:0000313" key="13">
    <source>
        <dbReference type="Proteomes" id="UP000254330"/>
    </source>
</evidence>
<evidence type="ECO:0000313" key="14">
    <source>
        <dbReference type="Proteomes" id="UP000294641"/>
    </source>
</evidence>
<dbReference type="SMART" id="SM00304">
    <property type="entry name" value="HAMP"/>
    <property type="match status" value="1"/>
</dbReference>
<dbReference type="GO" id="GO:0005886">
    <property type="term" value="C:plasma membrane"/>
    <property type="evidence" value="ECO:0007669"/>
    <property type="project" value="UniProtKB-SubCell"/>
</dbReference>
<reference evidence="11 13" key="1">
    <citation type="submission" date="2018-06" db="EMBL/GenBank/DDBJ databases">
        <authorList>
            <consortium name="Pathogen Informatics"/>
            <person name="Doyle S."/>
        </authorList>
    </citation>
    <scope>NUCLEOTIDE SEQUENCE [LARGE SCALE GENOMIC DNA]</scope>
    <source>
        <strain evidence="11 13">NCTC10597</strain>
    </source>
</reference>
<feature type="region of interest" description="Disordered" evidence="7">
    <location>
        <begin position="1"/>
        <end position="40"/>
    </location>
</feature>
<dbReference type="Gene3D" id="1.10.287.950">
    <property type="entry name" value="Methyl-accepting chemotaxis protein"/>
    <property type="match status" value="1"/>
</dbReference>
<evidence type="ECO:0000256" key="6">
    <source>
        <dbReference type="PROSITE-ProRule" id="PRU00284"/>
    </source>
</evidence>
<dbReference type="PROSITE" id="PS50111">
    <property type="entry name" value="CHEMOTAXIS_TRANSDUC_2"/>
    <property type="match status" value="1"/>
</dbReference>
<feature type="domain" description="HAMP" evidence="10">
    <location>
        <begin position="249"/>
        <end position="303"/>
    </location>
</feature>
<evidence type="ECO:0000256" key="4">
    <source>
        <dbReference type="ARBA" id="ARBA00023224"/>
    </source>
</evidence>
<dbReference type="Pfam" id="PF00015">
    <property type="entry name" value="MCPsignal"/>
    <property type="match status" value="1"/>
</dbReference>
<dbReference type="Pfam" id="PF05227">
    <property type="entry name" value="CHASE3"/>
    <property type="match status" value="1"/>
</dbReference>
<feature type="transmembrane region" description="Helical" evidence="8">
    <location>
        <begin position="226"/>
        <end position="248"/>
    </location>
</feature>
<protein>
    <submittedName>
        <fullName evidence="11">H1</fullName>
    </submittedName>
    <submittedName>
        <fullName evidence="12">Methyl-accepting chemotaxis protein</fullName>
    </submittedName>
</protein>
<evidence type="ECO:0000256" key="7">
    <source>
        <dbReference type="SAM" id="MobiDB-lite"/>
    </source>
</evidence>
<organism evidence="11 13">
    <name type="scientific">Kurthia zopfii</name>
    <dbReference type="NCBI Taxonomy" id="1650"/>
    <lineage>
        <taxon>Bacteria</taxon>
        <taxon>Bacillati</taxon>
        <taxon>Bacillota</taxon>
        <taxon>Bacilli</taxon>
        <taxon>Bacillales</taxon>
        <taxon>Caryophanaceae</taxon>
        <taxon>Kurthia</taxon>
    </lineage>
</organism>
<keyword evidence="2" id="KW-1003">Cell membrane</keyword>
<dbReference type="AlphaFoldDB" id="A0A2U3A942"/>
<name>A0A2U3A942_9BACL</name>
<evidence type="ECO:0000313" key="11">
    <source>
        <dbReference type="EMBL" id="STX09482.1"/>
    </source>
</evidence>
<dbReference type="SMART" id="SM00283">
    <property type="entry name" value="MA"/>
    <property type="match status" value="1"/>
</dbReference>
<evidence type="ECO:0000256" key="2">
    <source>
        <dbReference type="ARBA" id="ARBA00022475"/>
    </source>
</evidence>
<dbReference type="Proteomes" id="UP000254330">
    <property type="component" value="Unassembled WGS sequence"/>
</dbReference>
<keyword evidence="8" id="KW-0812">Transmembrane</keyword>
<dbReference type="InterPro" id="IPR004089">
    <property type="entry name" value="MCPsignal_dom"/>
</dbReference>
<evidence type="ECO:0000259" key="9">
    <source>
        <dbReference type="PROSITE" id="PS50111"/>
    </source>
</evidence>
<dbReference type="InterPro" id="IPR007891">
    <property type="entry name" value="CHASE3"/>
</dbReference>
<dbReference type="PROSITE" id="PS50885">
    <property type="entry name" value="HAMP"/>
    <property type="match status" value="1"/>
</dbReference>
<evidence type="ECO:0000313" key="12">
    <source>
        <dbReference type="EMBL" id="TDR32056.1"/>
    </source>
</evidence>
<dbReference type="InterPro" id="IPR003660">
    <property type="entry name" value="HAMP_dom"/>
</dbReference>
<feature type="compositionally biased region" description="Basic residues" evidence="7">
    <location>
        <begin position="14"/>
        <end position="26"/>
    </location>
</feature>
<accession>A0A2U3A942</accession>
<gene>
    <name evidence="11" type="primary">mcpA_3</name>
    <name evidence="12" type="ORF">DFR61_1682</name>
    <name evidence="11" type="ORF">NCTC10597_01158</name>
</gene>
<dbReference type="EMBL" id="SNZG01000068">
    <property type="protein sequence ID" value="TDR32056.1"/>
    <property type="molecule type" value="Genomic_DNA"/>
</dbReference>
<evidence type="ECO:0000256" key="3">
    <source>
        <dbReference type="ARBA" id="ARBA00023136"/>
    </source>
</evidence>
<dbReference type="CDD" id="cd06225">
    <property type="entry name" value="HAMP"/>
    <property type="match status" value="1"/>
</dbReference>
<feature type="compositionally biased region" description="Basic and acidic residues" evidence="7">
    <location>
        <begin position="27"/>
        <end position="37"/>
    </location>
</feature>
<comment type="similarity">
    <text evidence="5">Belongs to the methyl-accepting chemotaxis (MCP) protein family.</text>
</comment>
<evidence type="ECO:0000256" key="8">
    <source>
        <dbReference type="SAM" id="Phobius"/>
    </source>
</evidence>
<dbReference type="EMBL" id="UGNP01000001">
    <property type="protein sequence ID" value="STX09482.1"/>
    <property type="molecule type" value="Genomic_DNA"/>
</dbReference>
<dbReference type="Proteomes" id="UP000294641">
    <property type="component" value="Unassembled WGS sequence"/>
</dbReference>
<dbReference type="Gene3D" id="6.10.340.10">
    <property type="match status" value="1"/>
</dbReference>
<proteinExistence type="inferred from homology"/>
<feature type="compositionally biased region" description="Polar residues" evidence="7">
    <location>
        <begin position="1"/>
        <end position="11"/>
    </location>
</feature>
<reference evidence="12 14" key="2">
    <citation type="submission" date="2019-03" db="EMBL/GenBank/DDBJ databases">
        <title>Genomic Encyclopedia of Type Strains, Phase IV (KMG-IV): sequencing the most valuable type-strain genomes for metagenomic binning, comparative biology and taxonomic classification.</title>
        <authorList>
            <person name="Goeker M."/>
        </authorList>
    </citation>
    <scope>NUCLEOTIDE SEQUENCE [LARGE SCALE GENOMIC DNA]</scope>
    <source>
        <strain evidence="12 14">DSM 20580</strain>
    </source>
</reference>
<feature type="domain" description="Methyl-accepting transducer" evidence="9">
    <location>
        <begin position="322"/>
        <end position="558"/>
    </location>
</feature>
<dbReference type="GO" id="GO:0007165">
    <property type="term" value="P:signal transduction"/>
    <property type="evidence" value="ECO:0007669"/>
    <property type="project" value="UniProtKB-KW"/>
</dbReference>
<dbReference type="PANTHER" id="PTHR32089">
    <property type="entry name" value="METHYL-ACCEPTING CHEMOTAXIS PROTEIN MCPB"/>
    <property type="match status" value="1"/>
</dbReference>
<evidence type="ECO:0000259" key="10">
    <source>
        <dbReference type="PROSITE" id="PS50885"/>
    </source>
</evidence>